<dbReference type="PROSITE" id="PS51201">
    <property type="entry name" value="RCK_N"/>
    <property type="match status" value="1"/>
</dbReference>
<dbReference type="Pfam" id="PF02080">
    <property type="entry name" value="TrkA_C"/>
    <property type="match status" value="1"/>
</dbReference>
<evidence type="ECO:0000259" key="3">
    <source>
        <dbReference type="PROSITE" id="PS51201"/>
    </source>
</evidence>
<feature type="domain" description="RCK C-terminal" evidence="4">
    <location>
        <begin position="117"/>
        <end position="198"/>
    </location>
</feature>
<dbReference type="Gene3D" id="3.40.50.720">
    <property type="entry name" value="NAD(P)-binding Rossmann-like Domain"/>
    <property type="match status" value="1"/>
</dbReference>
<feature type="domain" description="RCK N-terminal" evidence="3">
    <location>
        <begin position="1"/>
        <end position="97"/>
    </location>
</feature>
<dbReference type="InterPro" id="IPR003148">
    <property type="entry name" value="RCK_N"/>
</dbReference>
<evidence type="ECO:0000313" key="5">
    <source>
        <dbReference type="EMBL" id="KXB08598.1"/>
    </source>
</evidence>
<keyword evidence="2" id="KW-0406">Ion transport</keyword>
<dbReference type="Pfam" id="PF02254">
    <property type="entry name" value="TrkA_N"/>
    <property type="match status" value="1"/>
</dbReference>
<keyword evidence="6" id="KW-1185">Reference proteome</keyword>
<dbReference type="GO" id="GO:0006813">
    <property type="term" value="P:potassium ion transport"/>
    <property type="evidence" value="ECO:0007669"/>
    <property type="project" value="InterPro"/>
</dbReference>
<dbReference type="GO" id="GO:0008324">
    <property type="term" value="F:monoatomic cation transmembrane transporter activity"/>
    <property type="evidence" value="ECO:0007669"/>
    <property type="project" value="InterPro"/>
</dbReference>
<dbReference type="InterPro" id="IPR036291">
    <property type="entry name" value="NAD(P)-bd_dom_sf"/>
</dbReference>
<dbReference type="PANTHER" id="PTHR43833:SF5">
    <property type="entry name" value="TRK SYSTEM POTASSIUM UPTAKE PROTEIN TRKA"/>
    <property type="match status" value="1"/>
</dbReference>
<proteinExistence type="predicted"/>
<evidence type="ECO:0000313" key="6">
    <source>
        <dbReference type="Proteomes" id="UP000070175"/>
    </source>
</evidence>
<dbReference type="EMBL" id="LHYJ01000008">
    <property type="protein sequence ID" value="KXB08598.1"/>
    <property type="molecule type" value="Genomic_DNA"/>
</dbReference>
<dbReference type="PANTHER" id="PTHR43833">
    <property type="entry name" value="POTASSIUM CHANNEL PROTEIN 2-RELATED-RELATED"/>
    <property type="match status" value="1"/>
</dbReference>
<dbReference type="Proteomes" id="UP000070175">
    <property type="component" value="Unassembled WGS sequence"/>
</dbReference>
<gene>
    <name evidence="5" type="ORF">AKJ56_00820</name>
</gene>
<sequence>MQSDHEVAIIEKDEEKAQSLTRELDALIVHGSGSDLDVLKDAGGEKADALVALAPDDEVNLMACKFAEDLGITRIVSRVNTPEHASMFEEVGADAAISYITATVGLYEKAVTGPQIFGLLSMGGEKADVVEVGVNGQSEVVGKTIKELDLPELCTIAVITRDDELIPPRGETELKGGDRVILAGRPDDISLVSKLFRGES</sequence>
<dbReference type="InterPro" id="IPR006037">
    <property type="entry name" value="RCK_C"/>
</dbReference>
<reference evidence="5 6" key="1">
    <citation type="journal article" date="2016" name="Sci. Rep.">
        <title>Metabolic traits of an uncultured archaeal lineage -MSBL1- from brine pools of the Red Sea.</title>
        <authorList>
            <person name="Mwirichia R."/>
            <person name="Alam I."/>
            <person name="Rashid M."/>
            <person name="Vinu M."/>
            <person name="Ba-Alawi W."/>
            <person name="Anthony Kamau A."/>
            <person name="Kamanda Ngugi D."/>
            <person name="Goker M."/>
            <person name="Klenk H.P."/>
            <person name="Bajic V."/>
            <person name="Stingl U."/>
        </authorList>
    </citation>
    <scope>NUCLEOTIDE SEQUENCE [LARGE SCALE GENOMIC DNA]</scope>
    <source>
        <strain evidence="5">SCGC-AAA382N08</strain>
    </source>
</reference>
<keyword evidence="1" id="KW-0813">Transport</keyword>
<name>A0A133VQ91_9EURY</name>
<evidence type="ECO:0000259" key="4">
    <source>
        <dbReference type="PROSITE" id="PS51202"/>
    </source>
</evidence>
<dbReference type="InterPro" id="IPR050721">
    <property type="entry name" value="Trk_Ktr_HKT_K-transport"/>
</dbReference>
<dbReference type="AlphaFoldDB" id="A0A133VQ91"/>
<dbReference type="SUPFAM" id="SSF51735">
    <property type="entry name" value="NAD(P)-binding Rossmann-fold domains"/>
    <property type="match status" value="1"/>
</dbReference>
<protein>
    <submittedName>
        <fullName evidence="5">Uncharacterized protein</fullName>
    </submittedName>
</protein>
<dbReference type="InterPro" id="IPR036721">
    <property type="entry name" value="RCK_C_sf"/>
</dbReference>
<accession>A0A133VQ91</accession>
<comment type="caution">
    <text evidence="5">The sequence shown here is derived from an EMBL/GenBank/DDBJ whole genome shotgun (WGS) entry which is preliminary data.</text>
</comment>
<evidence type="ECO:0000256" key="2">
    <source>
        <dbReference type="ARBA" id="ARBA00023065"/>
    </source>
</evidence>
<dbReference type="Gene3D" id="3.30.70.1450">
    <property type="entry name" value="Regulator of K+ conductance, C-terminal domain"/>
    <property type="match status" value="1"/>
</dbReference>
<organism evidence="5 6">
    <name type="scientific">candidate division MSBL1 archaeon SCGC-AAA382N08</name>
    <dbReference type="NCBI Taxonomy" id="1698285"/>
    <lineage>
        <taxon>Archaea</taxon>
        <taxon>Methanobacteriati</taxon>
        <taxon>Methanobacteriota</taxon>
        <taxon>candidate division MSBL1</taxon>
    </lineage>
</organism>
<dbReference type="PROSITE" id="PS51202">
    <property type="entry name" value="RCK_C"/>
    <property type="match status" value="1"/>
</dbReference>
<dbReference type="SUPFAM" id="SSF116726">
    <property type="entry name" value="TrkA C-terminal domain-like"/>
    <property type="match status" value="1"/>
</dbReference>
<evidence type="ECO:0000256" key="1">
    <source>
        <dbReference type="ARBA" id="ARBA00022448"/>
    </source>
</evidence>